<protein>
    <submittedName>
        <fullName evidence="2">Uncharacterized protein</fullName>
    </submittedName>
</protein>
<reference evidence="2 3" key="1">
    <citation type="submission" date="2018-10" db="EMBL/GenBank/DDBJ databases">
        <title>Sequencing the genomes of 1000 actinobacteria strains.</title>
        <authorList>
            <person name="Klenk H.-P."/>
        </authorList>
    </citation>
    <scope>NUCLEOTIDE SEQUENCE [LARGE SCALE GENOMIC DNA]</scope>
    <source>
        <strain evidence="2 3">DSM 45175</strain>
    </source>
</reference>
<dbReference type="EMBL" id="RBKT01000001">
    <property type="protein sequence ID" value="RKR89947.1"/>
    <property type="molecule type" value="Genomic_DNA"/>
</dbReference>
<keyword evidence="3" id="KW-1185">Reference proteome</keyword>
<comment type="caution">
    <text evidence="2">The sequence shown here is derived from an EMBL/GenBank/DDBJ whole genome shotgun (WGS) entry which is preliminary data.</text>
</comment>
<organism evidence="2 3">
    <name type="scientific">Micromonospora pisi</name>
    <dbReference type="NCBI Taxonomy" id="589240"/>
    <lineage>
        <taxon>Bacteria</taxon>
        <taxon>Bacillati</taxon>
        <taxon>Actinomycetota</taxon>
        <taxon>Actinomycetes</taxon>
        <taxon>Micromonosporales</taxon>
        <taxon>Micromonosporaceae</taxon>
        <taxon>Micromonospora</taxon>
    </lineage>
</organism>
<evidence type="ECO:0000256" key="1">
    <source>
        <dbReference type="SAM" id="MobiDB-lite"/>
    </source>
</evidence>
<feature type="compositionally biased region" description="Low complexity" evidence="1">
    <location>
        <begin position="81"/>
        <end position="91"/>
    </location>
</feature>
<evidence type="ECO:0000313" key="3">
    <source>
        <dbReference type="Proteomes" id="UP000277671"/>
    </source>
</evidence>
<proteinExistence type="predicted"/>
<dbReference type="AlphaFoldDB" id="A0A495JLV0"/>
<gene>
    <name evidence="2" type="ORF">BDK92_4311</name>
</gene>
<dbReference type="Proteomes" id="UP000277671">
    <property type="component" value="Unassembled WGS sequence"/>
</dbReference>
<sequence length="108" mass="11584">MVPEPGDVLRVDAAASVQFGGASAIVFRVTVVSKQATYDGWVWLHGYVLDRKGEAVEKREIFVQFDGLRLLARPHKQVQAAAPRGAVAASPGRPPARRPAGPITGGRR</sequence>
<feature type="region of interest" description="Disordered" evidence="1">
    <location>
        <begin position="81"/>
        <end position="108"/>
    </location>
</feature>
<evidence type="ECO:0000313" key="2">
    <source>
        <dbReference type="EMBL" id="RKR89947.1"/>
    </source>
</evidence>
<name>A0A495JLV0_9ACTN</name>
<accession>A0A495JLV0</accession>